<accession>A0ABV0YBL8</accession>
<feature type="non-terminal residue" evidence="1">
    <location>
        <position position="1"/>
    </location>
</feature>
<name>A0ABV0YBL8_9TELE</name>
<keyword evidence="2" id="KW-1185">Reference proteome</keyword>
<proteinExistence type="predicted"/>
<evidence type="ECO:0000313" key="2">
    <source>
        <dbReference type="Proteomes" id="UP001469553"/>
    </source>
</evidence>
<dbReference type="Proteomes" id="UP001469553">
    <property type="component" value="Unassembled WGS sequence"/>
</dbReference>
<reference evidence="1 2" key="1">
    <citation type="submission" date="2021-06" db="EMBL/GenBank/DDBJ databases">
        <authorList>
            <person name="Palmer J.M."/>
        </authorList>
    </citation>
    <scope>NUCLEOTIDE SEQUENCE [LARGE SCALE GENOMIC DNA]</scope>
    <source>
        <strain evidence="1 2">AS_MEX2019</strain>
        <tissue evidence="1">Muscle</tissue>
    </source>
</reference>
<gene>
    <name evidence="1" type="ORF">AMECASPLE_007779</name>
</gene>
<sequence length="107" mass="12148">QEVKPQYYKLVSDDSETEVCLATGFTRHNATEGSMPEGTEASQITKDEKPTGVYNQVAFLESDKNCGGEPEGVEPSSSYRHDIVSRYNYQNRINDQLLCLFNRQQHK</sequence>
<organism evidence="1 2">
    <name type="scientific">Ameca splendens</name>
    <dbReference type="NCBI Taxonomy" id="208324"/>
    <lineage>
        <taxon>Eukaryota</taxon>
        <taxon>Metazoa</taxon>
        <taxon>Chordata</taxon>
        <taxon>Craniata</taxon>
        <taxon>Vertebrata</taxon>
        <taxon>Euteleostomi</taxon>
        <taxon>Actinopterygii</taxon>
        <taxon>Neopterygii</taxon>
        <taxon>Teleostei</taxon>
        <taxon>Neoteleostei</taxon>
        <taxon>Acanthomorphata</taxon>
        <taxon>Ovalentaria</taxon>
        <taxon>Atherinomorphae</taxon>
        <taxon>Cyprinodontiformes</taxon>
        <taxon>Goodeidae</taxon>
        <taxon>Ameca</taxon>
    </lineage>
</organism>
<dbReference type="EMBL" id="JAHRIP010028615">
    <property type="protein sequence ID" value="MEQ2290896.1"/>
    <property type="molecule type" value="Genomic_DNA"/>
</dbReference>
<evidence type="ECO:0000313" key="1">
    <source>
        <dbReference type="EMBL" id="MEQ2290896.1"/>
    </source>
</evidence>
<comment type="caution">
    <text evidence="1">The sequence shown here is derived from an EMBL/GenBank/DDBJ whole genome shotgun (WGS) entry which is preliminary data.</text>
</comment>
<protein>
    <submittedName>
        <fullName evidence="1">Uncharacterized protein</fullName>
    </submittedName>
</protein>